<proteinExistence type="predicted"/>
<dbReference type="EMBL" id="QUSX01000003">
    <property type="protein sequence ID" value="RRQ47786.1"/>
    <property type="molecule type" value="Genomic_DNA"/>
</dbReference>
<dbReference type="Proteomes" id="UP000286990">
    <property type="component" value="Unassembled WGS sequence"/>
</dbReference>
<reference evidence="2" key="1">
    <citation type="submission" date="2018-12" db="EMBL/GenBank/DDBJ databases">
        <title>Maribacter lutimaris sp. nov., isolated from marine sediment.</title>
        <authorList>
            <person name="Kim K.K."/>
        </authorList>
    </citation>
    <scope>NUCLEOTIDE SEQUENCE [LARGE SCALE GENOMIC DNA]</scope>
    <source>
        <strain evidence="2">PoM-212</strain>
    </source>
</reference>
<comment type="caution">
    <text evidence="1">The sequence shown here is derived from an EMBL/GenBank/DDBJ whole genome shotgun (WGS) entry which is preliminary data.</text>
</comment>
<name>A0A426RFJ8_9FLAO</name>
<dbReference type="OrthoDB" id="892266at2"/>
<protein>
    <submittedName>
        <fullName evidence="1">Uncharacterized protein</fullName>
    </submittedName>
</protein>
<dbReference type="AlphaFoldDB" id="A0A426RFJ8"/>
<keyword evidence="2" id="KW-1185">Reference proteome</keyword>
<organism evidence="1 2">
    <name type="scientific">Maribacter algicola</name>
    <dbReference type="NCBI Taxonomy" id="2498892"/>
    <lineage>
        <taxon>Bacteria</taxon>
        <taxon>Pseudomonadati</taxon>
        <taxon>Bacteroidota</taxon>
        <taxon>Flavobacteriia</taxon>
        <taxon>Flavobacteriales</taxon>
        <taxon>Flavobacteriaceae</taxon>
        <taxon>Maribacter</taxon>
    </lineage>
</organism>
<evidence type="ECO:0000313" key="1">
    <source>
        <dbReference type="EMBL" id="RRQ47786.1"/>
    </source>
</evidence>
<dbReference type="RefSeq" id="WP_125223823.1">
    <property type="nucleotide sequence ID" value="NZ_QUSX01000003.1"/>
</dbReference>
<evidence type="ECO:0000313" key="2">
    <source>
        <dbReference type="Proteomes" id="UP000286990"/>
    </source>
</evidence>
<dbReference type="PROSITE" id="PS51257">
    <property type="entry name" value="PROKAR_LIPOPROTEIN"/>
    <property type="match status" value="1"/>
</dbReference>
<gene>
    <name evidence="1" type="ORF">DZC72_15585</name>
</gene>
<sequence>MKNCLFVPMLFLVLLGSCKNNEKKQEETIERERTVLEKIADANGYENWKNIERIKFTFNVDRDSSHFERTWQWHPKTNDVVFMTHEDTLRYNRKEMDSVIAKTDAGFINDKYWMLAPYQLVWDQNSFQYSLTDSVQAPMSKDTMQQLTIVYGNEGGYTPGDAYDFYFGDDYIIKEWVFRRGNQEEPKMITSWEDYKKMDGLNIATMHKMGEGNFQLYFTGIEVE</sequence>
<accession>A0A426RFJ8</accession>